<dbReference type="PATRIC" id="fig|106634.4.peg.1422"/>
<name>A0A0G3G1Q1_9GAMM</name>
<protein>
    <recommendedName>
        <fullName evidence="2">DnaJ homologue subfamily C member 28 conserved domain-containing protein</fullName>
    </recommendedName>
</protein>
<evidence type="ECO:0000259" key="2">
    <source>
        <dbReference type="Pfam" id="PF09350"/>
    </source>
</evidence>
<accession>A0A0G3G1Q1</accession>
<dbReference type="KEGG" id="tvr:TVD_06955"/>
<dbReference type="InterPro" id="IPR052573">
    <property type="entry name" value="DnaJ_C_subfamily_28"/>
</dbReference>
<evidence type="ECO:0000313" key="3">
    <source>
        <dbReference type="EMBL" id="AKJ95113.1"/>
    </source>
</evidence>
<dbReference type="PANTHER" id="PTHR39158:SF1">
    <property type="entry name" value="DNAJ HOMOLOG SUBFAMILY C MEMBER 28"/>
    <property type="match status" value="1"/>
</dbReference>
<proteinExistence type="predicted"/>
<evidence type="ECO:0000256" key="1">
    <source>
        <dbReference type="SAM" id="Coils"/>
    </source>
</evidence>
<dbReference type="Proteomes" id="UP000064201">
    <property type="component" value="Chromosome"/>
</dbReference>
<feature type="domain" description="DnaJ homologue subfamily C member 28 conserved" evidence="2">
    <location>
        <begin position="8"/>
        <end position="73"/>
    </location>
</feature>
<dbReference type="STRING" id="106634.TVD_06955"/>
<sequence>MLLTELQIEARLADAARRGEFDDLPGAGRPLELDDDSAVPQELRMAFRVMKNAGYVPEAVQLRGEIASTEALLQAADDEAARQQAAKRLRLLLDRLNRSDAGRGMLSESGYFRQLCERMDGPSQ</sequence>
<organism evidence="3 4">
    <name type="scientific">Thioalkalivibrio versutus</name>
    <dbReference type="NCBI Taxonomy" id="106634"/>
    <lineage>
        <taxon>Bacteria</taxon>
        <taxon>Pseudomonadati</taxon>
        <taxon>Pseudomonadota</taxon>
        <taxon>Gammaproteobacteria</taxon>
        <taxon>Chromatiales</taxon>
        <taxon>Ectothiorhodospiraceae</taxon>
        <taxon>Thioalkalivibrio</taxon>
    </lineage>
</organism>
<dbReference type="RefSeq" id="WP_018937544.1">
    <property type="nucleotide sequence ID" value="NZ_CP011367.1"/>
</dbReference>
<evidence type="ECO:0000313" key="4">
    <source>
        <dbReference type="Proteomes" id="UP000064201"/>
    </source>
</evidence>
<feature type="coiled-coil region" evidence="1">
    <location>
        <begin position="59"/>
        <end position="86"/>
    </location>
</feature>
<dbReference type="InterPro" id="IPR018961">
    <property type="entry name" value="DnaJ_homolog_subfam-C_membr-28"/>
</dbReference>
<reference evidence="3 4" key="1">
    <citation type="submission" date="2015-04" db="EMBL/GenBank/DDBJ databases">
        <title>Complete Sequence for the Genome of the Thioalkalivibrio versutus D301.</title>
        <authorList>
            <person name="Mu T."/>
            <person name="Zhou J."/>
            <person name="Xu X."/>
        </authorList>
    </citation>
    <scope>NUCLEOTIDE SEQUENCE [LARGE SCALE GENOMIC DNA]</scope>
    <source>
        <strain evidence="3 4">D301</strain>
    </source>
</reference>
<dbReference type="Pfam" id="PF09350">
    <property type="entry name" value="DJC28_CD"/>
    <property type="match status" value="1"/>
</dbReference>
<keyword evidence="4" id="KW-1185">Reference proteome</keyword>
<keyword evidence="1" id="KW-0175">Coiled coil</keyword>
<gene>
    <name evidence="3" type="ORF">TVD_06955</name>
</gene>
<dbReference type="AlphaFoldDB" id="A0A0G3G1Q1"/>
<dbReference type="OrthoDB" id="9798476at2"/>
<dbReference type="PANTHER" id="PTHR39158">
    <property type="entry name" value="OS08G0560600 PROTEIN"/>
    <property type="match status" value="1"/>
</dbReference>
<dbReference type="EMBL" id="CP011367">
    <property type="protein sequence ID" value="AKJ95113.1"/>
    <property type="molecule type" value="Genomic_DNA"/>
</dbReference>